<keyword evidence="2" id="KW-1185">Reference proteome</keyword>
<evidence type="ECO:0000313" key="1">
    <source>
        <dbReference type="EMBL" id="MEE3928029.1"/>
    </source>
</evidence>
<protein>
    <recommendedName>
        <fullName evidence="3">DnaD domain-containing protein</fullName>
    </recommendedName>
</protein>
<gene>
    <name evidence="1" type="ORF">V2E24_00355</name>
</gene>
<evidence type="ECO:0008006" key="3">
    <source>
        <dbReference type="Google" id="ProtNLM"/>
    </source>
</evidence>
<name>A0ABU7MKH0_9BACT</name>
<dbReference type="EMBL" id="JAZDWZ010000001">
    <property type="protein sequence ID" value="MEE3928029.1"/>
    <property type="molecule type" value="Genomic_DNA"/>
</dbReference>
<proteinExistence type="predicted"/>
<sequence>MNSNTLVYPFFKIEKEYKVNSEDFKNLRKFYTPFLNPNSIILYEYLWDLVAESNSYTSNFDFNNLATFINQNYAQINEARVALEAAGLIETFVDDQNHRTVFYLLKPLDQYAITKNKYISDLLKNKLGQWNFELLMANNNKQIERNKNSYEEISTTFFEYFGNPSKDLQEQINYTNNLQQSSLNMQSAKIQIDNLPQLNISQPLKMNNIKYTNLYEAIFKLDNFEFYAQISKNTEIKIEESQKIQTLLLKIKDEQILNLVFLYTHLKNKSNFSFKLSEKLITQLIEMSFVTFSEAESFLDYYFKAMSLSNAYEEKSLLRGFYYEGTKAKNA</sequence>
<comment type="caution">
    <text evidence="1">The sequence shown here is derived from an EMBL/GenBank/DDBJ whole genome shotgun (WGS) entry which is preliminary data.</text>
</comment>
<reference evidence="1" key="1">
    <citation type="submission" date="2024-01" db="EMBL/GenBank/DDBJ databases">
        <title>Genome sequence of Mycoplasma ciconiae type strain DSM 25251.</title>
        <authorList>
            <person name="Spergser J."/>
        </authorList>
    </citation>
    <scope>NUCLEOTIDE SEQUENCE [LARGE SCALE GENOMIC DNA]</scope>
    <source>
        <strain evidence="1">DSM 25251</strain>
    </source>
</reference>
<accession>A0ABU7MKH0</accession>
<dbReference type="Proteomes" id="UP001344817">
    <property type="component" value="Unassembled WGS sequence"/>
</dbReference>
<dbReference type="RefSeq" id="WP_330500444.1">
    <property type="nucleotide sequence ID" value="NZ_JAZDWZ010000001.1"/>
</dbReference>
<evidence type="ECO:0000313" key="2">
    <source>
        <dbReference type="Proteomes" id="UP001344817"/>
    </source>
</evidence>
<organism evidence="1 2">
    <name type="scientific">Mycoplasmopsis ciconiae</name>
    <dbReference type="NCBI Taxonomy" id="561067"/>
    <lineage>
        <taxon>Bacteria</taxon>
        <taxon>Bacillati</taxon>
        <taxon>Mycoplasmatota</taxon>
        <taxon>Mycoplasmoidales</taxon>
        <taxon>Metamycoplasmataceae</taxon>
        <taxon>Mycoplasmopsis</taxon>
    </lineage>
</organism>